<organism evidence="1">
    <name type="scientific">Anguilla anguilla</name>
    <name type="common">European freshwater eel</name>
    <name type="synonym">Muraena anguilla</name>
    <dbReference type="NCBI Taxonomy" id="7936"/>
    <lineage>
        <taxon>Eukaryota</taxon>
        <taxon>Metazoa</taxon>
        <taxon>Chordata</taxon>
        <taxon>Craniata</taxon>
        <taxon>Vertebrata</taxon>
        <taxon>Euteleostomi</taxon>
        <taxon>Actinopterygii</taxon>
        <taxon>Neopterygii</taxon>
        <taxon>Teleostei</taxon>
        <taxon>Anguilliformes</taxon>
        <taxon>Anguillidae</taxon>
        <taxon>Anguilla</taxon>
    </lineage>
</organism>
<evidence type="ECO:0000313" key="1">
    <source>
        <dbReference type="EMBL" id="JAH66231.1"/>
    </source>
</evidence>
<reference evidence="1" key="1">
    <citation type="submission" date="2014-11" db="EMBL/GenBank/DDBJ databases">
        <authorList>
            <person name="Amaro Gonzalez C."/>
        </authorList>
    </citation>
    <scope>NUCLEOTIDE SEQUENCE</scope>
</reference>
<proteinExistence type="predicted"/>
<name>A0A0E9UKJ0_ANGAN</name>
<reference evidence="1" key="2">
    <citation type="journal article" date="2015" name="Fish Shellfish Immunol.">
        <title>Early steps in the European eel (Anguilla anguilla)-Vibrio vulnificus interaction in the gills: Role of the RtxA13 toxin.</title>
        <authorList>
            <person name="Callol A."/>
            <person name="Pajuelo D."/>
            <person name="Ebbesson L."/>
            <person name="Teles M."/>
            <person name="MacKenzie S."/>
            <person name="Amaro C."/>
        </authorList>
    </citation>
    <scope>NUCLEOTIDE SEQUENCE</scope>
</reference>
<accession>A0A0E9UKJ0</accession>
<dbReference type="EMBL" id="GBXM01042346">
    <property type="protein sequence ID" value="JAH66231.1"/>
    <property type="molecule type" value="Transcribed_RNA"/>
</dbReference>
<protein>
    <submittedName>
        <fullName evidence="1">Uncharacterized protein</fullName>
    </submittedName>
</protein>
<sequence>MFPLLRVRMFWSR</sequence>